<feature type="region of interest" description="Disordered" evidence="3">
    <location>
        <begin position="288"/>
        <end position="308"/>
    </location>
</feature>
<dbReference type="OMA" id="AGCHDTG"/>
<feature type="region of interest" description="Disordered" evidence="3">
    <location>
        <begin position="447"/>
        <end position="479"/>
    </location>
</feature>
<dbReference type="HOGENOM" id="CLU_031811_5_1_1"/>
<evidence type="ECO:0000259" key="4">
    <source>
        <dbReference type="PROSITE" id="PS50103"/>
    </source>
</evidence>
<dbReference type="Pfam" id="PF25540">
    <property type="entry name" value="DUF7923"/>
    <property type="match status" value="1"/>
</dbReference>
<feature type="coiled-coil region" evidence="2">
    <location>
        <begin position="28"/>
        <end position="62"/>
    </location>
</feature>
<dbReference type="SMART" id="SM00356">
    <property type="entry name" value="ZnF_C3H1"/>
    <property type="match status" value="2"/>
</dbReference>
<evidence type="ECO:0000256" key="1">
    <source>
        <dbReference type="PROSITE-ProRule" id="PRU00723"/>
    </source>
</evidence>
<feature type="domain" description="C3H1-type" evidence="4">
    <location>
        <begin position="259"/>
        <end position="286"/>
    </location>
</feature>
<dbReference type="InParanoid" id="B8M053"/>
<dbReference type="PhylomeDB" id="B8M053"/>
<dbReference type="STRING" id="441959.B8M053"/>
<dbReference type="Pfam" id="PF25542">
    <property type="entry name" value="zf-CCCH_12"/>
    <property type="match status" value="1"/>
</dbReference>
<dbReference type="eggNOG" id="ENOG502SJHR">
    <property type="taxonomic scope" value="Eukaryota"/>
</dbReference>
<keyword evidence="1" id="KW-0862">Zinc</keyword>
<dbReference type="InterPro" id="IPR000571">
    <property type="entry name" value="Znf_CCCH"/>
</dbReference>
<gene>
    <name evidence="5" type="ORF">TSTA_083820</name>
</gene>
<dbReference type="GeneID" id="8101475"/>
<keyword evidence="6" id="KW-1185">Reference proteome</keyword>
<keyword evidence="2" id="KW-0175">Coiled coil</keyword>
<proteinExistence type="predicted"/>
<dbReference type="Proteomes" id="UP000001745">
    <property type="component" value="Unassembled WGS sequence"/>
</dbReference>
<dbReference type="AlphaFoldDB" id="B8M053"/>
<dbReference type="PANTHER" id="PTHR37543">
    <property type="entry name" value="CCCH ZINC FINGER DNA BINDING PROTEIN (AFU_ORTHOLOGUE AFUA_5G12760)"/>
    <property type="match status" value="1"/>
</dbReference>
<name>B8M053_TALSN</name>
<dbReference type="InterPro" id="IPR057683">
    <property type="entry name" value="DUF7923"/>
</dbReference>
<dbReference type="GO" id="GO:0008270">
    <property type="term" value="F:zinc ion binding"/>
    <property type="evidence" value="ECO:0007669"/>
    <property type="project" value="UniProtKB-KW"/>
</dbReference>
<organism evidence="5 6">
    <name type="scientific">Talaromyces stipitatus (strain ATCC 10500 / CBS 375.48 / QM 6759 / NRRL 1006)</name>
    <name type="common">Penicillium stipitatum</name>
    <dbReference type="NCBI Taxonomy" id="441959"/>
    <lineage>
        <taxon>Eukaryota</taxon>
        <taxon>Fungi</taxon>
        <taxon>Dikarya</taxon>
        <taxon>Ascomycota</taxon>
        <taxon>Pezizomycotina</taxon>
        <taxon>Eurotiomycetes</taxon>
        <taxon>Eurotiomycetidae</taxon>
        <taxon>Eurotiales</taxon>
        <taxon>Trichocomaceae</taxon>
        <taxon>Talaromyces</taxon>
        <taxon>Talaromyces sect. Talaromyces</taxon>
    </lineage>
</organism>
<feature type="compositionally biased region" description="Basic and acidic residues" evidence="3">
    <location>
        <begin position="460"/>
        <end position="471"/>
    </location>
</feature>
<feature type="zinc finger region" description="C3H1-type" evidence="1">
    <location>
        <begin position="259"/>
        <end position="286"/>
    </location>
</feature>
<dbReference type="PANTHER" id="PTHR37543:SF1">
    <property type="entry name" value="CCCH ZINC FINGER DNA BINDING PROTEIN (AFU_ORTHOLOGUE AFUA_5G12760)"/>
    <property type="match status" value="1"/>
</dbReference>
<dbReference type="Pfam" id="PF00642">
    <property type="entry name" value="zf-CCCH"/>
    <property type="match status" value="1"/>
</dbReference>
<evidence type="ECO:0000313" key="5">
    <source>
        <dbReference type="EMBL" id="EED21150.1"/>
    </source>
</evidence>
<keyword evidence="1" id="KW-0479">Metal-binding</keyword>
<dbReference type="EMBL" id="EQ962653">
    <property type="protein sequence ID" value="EED21150.1"/>
    <property type="molecule type" value="Genomic_DNA"/>
</dbReference>
<keyword evidence="1" id="KW-0863">Zinc-finger</keyword>
<dbReference type="VEuPathDB" id="FungiDB:TSTA_083820"/>
<evidence type="ECO:0000256" key="3">
    <source>
        <dbReference type="SAM" id="MobiDB-lite"/>
    </source>
</evidence>
<protein>
    <recommendedName>
        <fullName evidence="4">C3H1-type domain-containing protein</fullName>
    </recommendedName>
</protein>
<dbReference type="RefSeq" id="XP_002478113.1">
    <property type="nucleotide sequence ID" value="XM_002478068.1"/>
</dbReference>
<accession>B8M053</accession>
<dbReference type="Gene3D" id="4.10.1000.10">
    <property type="entry name" value="Zinc finger, CCCH-type"/>
    <property type="match status" value="1"/>
</dbReference>
<feature type="compositionally biased region" description="Basic and acidic residues" evidence="3">
    <location>
        <begin position="288"/>
        <end position="301"/>
    </location>
</feature>
<dbReference type="Pfam" id="PF25543">
    <property type="entry name" value="zf-CCCH_tandem"/>
    <property type="match status" value="1"/>
</dbReference>
<reference evidence="6" key="1">
    <citation type="journal article" date="2015" name="Genome Announc.">
        <title>Genome sequence of the AIDS-associated pathogen Penicillium marneffei (ATCC18224) and its near taxonomic relative Talaromyces stipitatus (ATCC10500).</title>
        <authorList>
            <person name="Nierman W.C."/>
            <person name="Fedorova-Abrams N.D."/>
            <person name="Andrianopoulos A."/>
        </authorList>
    </citation>
    <scope>NUCLEOTIDE SEQUENCE [LARGE SCALE GENOMIC DNA]</scope>
    <source>
        <strain evidence="6">ATCC 10500 / CBS 375.48 / QM 6759 / NRRL 1006</strain>
    </source>
</reference>
<evidence type="ECO:0000256" key="2">
    <source>
        <dbReference type="SAM" id="Coils"/>
    </source>
</evidence>
<dbReference type="InterPro" id="IPR057654">
    <property type="entry name" value="Znf-CCCH_tandem"/>
</dbReference>
<dbReference type="PROSITE" id="PS50103">
    <property type="entry name" value="ZF_C3H1"/>
    <property type="match status" value="1"/>
</dbReference>
<dbReference type="OrthoDB" id="2270193at2759"/>
<sequence>MLNDIDLEKLSKDLTTITQTSKAYQNDLQNVLESFKDLLERYNSLKSDYEEEKEGRERYKRQAKARDRNPFVLVLIDGDGYMFKEHLIKAGTEGGVKAARLLSDSIKALLPPDLPDNCRIMVRIYANILGLSHTLARAQLVGQEARSYSGFTSSFTRAQDLFDFVDAGTQKEGADYKIREMFRLFADNYQCKHIFFGGCHDVGYLSMLTPYRGETNRITLLRAANMSPEYESLDLFIKELPSVFMSTVIGGSSAPPPTAPDKPVCKHFLKGICKFGAACTKSHVADGPKNKFNDDRSRPLSKESSGYFSRKQSYSKLLPKASGNTTSRIPVDKDGGRIDVYTPLPPDDLIHEQESLSPRPCNKHHLLGECNDVDCKFDHGYVEPELVDVMRWQAKRRQCLRGRGCRVLKCPYGHHCQIDGCAGEKPCKMGHRFHNFSPHVARWVEADDLRDSEEVQPSIEGDRDDQADARSSRSLSVATTSHTGTLSKVLIGEESPSISPVVI</sequence>
<evidence type="ECO:0000313" key="6">
    <source>
        <dbReference type="Proteomes" id="UP000001745"/>
    </source>
</evidence>